<evidence type="ECO:0000256" key="2">
    <source>
        <dbReference type="ARBA" id="ARBA00008014"/>
    </source>
</evidence>
<evidence type="ECO:0000256" key="7">
    <source>
        <dbReference type="ARBA" id="ARBA00022827"/>
    </source>
</evidence>
<dbReference type="PROSITE" id="PS00789">
    <property type="entry name" value="CHORISMATE_SYNTHASE_3"/>
    <property type="match status" value="1"/>
</dbReference>
<keyword evidence="7 11" id="KW-0274">FAD</keyword>
<feature type="binding site" evidence="11">
    <location>
        <begin position="125"/>
        <end position="127"/>
    </location>
    <ligand>
        <name>FMN</name>
        <dbReference type="ChEBI" id="CHEBI:58210"/>
    </ligand>
</feature>
<dbReference type="GO" id="GO:0009073">
    <property type="term" value="P:aromatic amino acid family biosynthetic process"/>
    <property type="evidence" value="ECO:0007669"/>
    <property type="project" value="UniProtKB-KW"/>
</dbReference>
<dbReference type="GO" id="GO:0005829">
    <property type="term" value="C:cytosol"/>
    <property type="evidence" value="ECO:0007669"/>
    <property type="project" value="TreeGrafter"/>
</dbReference>
<dbReference type="AlphaFoldDB" id="A0A3N0AIC9"/>
<dbReference type="RefSeq" id="WP_123197421.1">
    <property type="nucleotide sequence ID" value="NZ_QICB01000001.1"/>
</dbReference>
<dbReference type="GO" id="GO:0010181">
    <property type="term" value="F:FMN binding"/>
    <property type="evidence" value="ECO:0007669"/>
    <property type="project" value="TreeGrafter"/>
</dbReference>
<dbReference type="UniPathway" id="UPA00053">
    <property type="reaction ID" value="UER00090"/>
</dbReference>
<dbReference type="GO" id="GO:0008652">
    <property type="term" value="P:amino acid biosynthetic process"/>
    <property type="evidence" value="ECO:0007669"/>
    <property type="project" value="UniProtKB-KW"/>
</dbReference>
<sequence length="363" mass="37309">MASRIGTHFSVTIFGQSHSAGIGCVVEGIPAGKRIDLDELQAFLARRAPSGMPWSTSRKESDVPEFLGGLVDGVTCGAPLAAVIRNADARSSDYEALRRTPRPGHADYVAEVKFGGAQDVAGGGHFSGRLTAPLCIAGGIAKQLLAEQGVFVGAHLARAACVADAAWPLQGIGPEDVSAPGRKPFPVIDDACGAAMQDAIAAARAQGDSVGGVVECAAVGLPVGIGEPLFDGLENAVARAVFGIPAVKGVEFGRGFAAADMHGSQHNDPYRMDAGAPAFESNNAGGILGGISTGEPLIVRAAFKPTSSIFIEQHSVDLKDGRDVDLALEGRHDPCVAVRAVPVVEAACAVAVYDLMLEARLDR</sequence>
<keyword evidence="8 11" id="KW-0521">NADP</keyword>
<keyword evidence="9 11" id="KW-0057">Aromatic amino acid biosynthesis</keyword>
<evidence type="ECO:0000256" key="9">
    <source>
        <dbReference type="ARBA" id="ARBA00023141"/>
    </source>
</evidence>
<comment type="subunit">
    <text evidence="11">Homotetramer.</text>
</comment>
<organism evidence="12 13">
    <name type="scientific">Slackia faecicanis</name>
    <dbReference type="NCBI Taxonomy" id="255723"/>
    <lineage>
        <taxon>Bacteria</taxon>
        <taxon>Bacillati</taxon>
        <taxon>Actinomycetota</taxon>
        <taxon>Coriobacteriia</taxon>
        <taxon>Eggerthellales</taxon>
        <taxon>Eggerthellaceae</taxon>
        <taxon>Slackia</taxon>
    </lineage>
</organism>
<gene>
    <name evidence="11" type="primary">aroC</name>
    <name evidence="12" type="ORF">DMP07_01755</name>
</gene>
<dbReference type="Gene3D" id="3.60.150.10">
    <property type="entry name" value="Chorismate synthase AroC"/>
    <property type="match status" value="1"/>
</dbReference>
<evidence type="ECO:0000313" key="13">
    <source>
        <dbReference type="Proteomes" id="UP000267368"/>
    </source>
</evidence>
<dbReference type="EMBL" id="QICB01000001">
    <property type="protein sequence ID" value="RNL21580.1"/>
    <property type="molecule type" value="Genomic_DNA"/>
</dbReference>
<dbReference type="EC" id="4.2.3.5" evidence="3 11"/>
<evidence type="ECO:0000256" key="6">
    <source>
        <dbReference type="ARBA" id="ARBA00022643"/>
    </source>
</evidence>
<evidence type="ECO:0000256" key="8">
    <source>
        <dbReference type="ARBA" id="ARBA00022857"/>
    </source>
</evidence>
<proteinExistence type="inferred from homology"/>
<evidence type="ECO:0000256" key="1">
    <source>
        <dbReference type="ARBA" id="ARBA00005044"/>
    </source>
</evidence>
<dbReference type="SUPFAM" id="SSF103263">
    <property type="entry name" value="Chorismate synthase, AroC"/>
    <property type="match status" value="1"/>
</dbReference>
<comment type="caution">
    <text evidence="11">Lacks conserved residue(s) required for the propagation of feature annotation.</text>
</comment>
<dbReference type="GO" id="GO:0004107">
    <property type="term" value="F:chorismate synthase activity"/>
    <property type="evidence" value="ECO:0007669"/>
    <property type="project" value="UniProtKB-UniRule"/>
</dbReference>
<dbReference type="CDD" id="cd07304">
    <property type="entry name" value="Chorismate_synthase"/>
    <property type="match status" value="1"/>
</dbReference>
<feature type="binding site" evidence="11">
    <location>
        <position position="289"/>
    </location>
    <ligand>
        <name>FMN</name>
        <dbReference type="ChEBI" id="CHEBI:58210"/>
    </ligand>
</feature>
<evidence type="ECO:0000256" key="4">
    <source>
        <dbReference type="ARBA" id="ARBA00022605"/>
    </source>
</evidence>
<evidence type="ECO:0000256" key="10">
    <source>
        <dbReference type="ARBA" id="ARBA00023239"/>
    </source>
</evidence>
<keyword evidence="10 11" id="KW-0456">Lyase</keyword>
<feature type="binding site" evidence="11">
    <location>
        <position position="47"/>
    </location>
    <ligand>
        <name>NADP(+)</name>
        <dbReference type="ChEBI" id="CHEBI:58349"/>
    </ligand>
</feature>
<dbReference type="PROSITE" id="PS51257">
    <property type="entry name" value="PROKAR_LIPOPROTEIN"/>
    <property type="match status" value="1"/>
</dbReference>
<evidence type="ECO:0000256" key="11">
    <source>
        <dbReference type="HAMAP-Rule" id="MF_00300"/>
    </source>
</evidence>
<dbReference type="PANTHER" id="PTHR21085">
    <property type="entry name" value="CHORISMATE SYNTHASE"/>
    <property type="match status" value="1"/>
</dbReference>
<evidence type="ECO:0000256" key="3">
    <source>
        <dbReference type="ARBA" id="ARBA00013036"/>
    </source>
</evidence>
<dbReference type="PIRSF" id="PIRSF001456">
    <property type="entry name" value="Chorismate_synth"/>
    <property type="match status" value="1"/>
</dbReference>
<comment type="function">
    <text evidence="11">Catalyzes the anti-1,4-elimination of the C-3 phosphate and the C-6 proR hydrogen from 5-enolpyruvylshikimate-3-phosphate (EPSP) to yield chorismate, which is the branch point compound that serves as the starting substrate for the three terminal pathways of aromatic amino acid biosynthesis. This reaction introduces a second double bond into the aromatic ring system.</text>
</comment>
<dbReference type="Pfam" id="PF01264">
    <property type="entry name" value="Chorismate_synt"/>
    <property type="match status" value="1"/>
</dbReference>
<comment type="pathway">
    <text evidence="1 11">Metabolic intermediate biosynthesis; chorismate biosynthesis; chorismate from D-erythrose 4-phosphate and phosphoenolpyruvate: step 7/7.</text>
</comment>
<dbReference type="InterPro" id="IPR020541">
    <property type="entry name" value="Chorismate_synthase_CS"/>
</dbReference>
<dbReference type="HAMAP" id="MF_00300">
    <property type="entry name" value="Chorismate_synth"/>
    <property type="match status" value="1"/>
</dbReference>
<dbReference type="OrthoDB" id="9771806at2"/>
<comment type="catalytic activity">
    <reaction evidence="11">
        <text>5-O-(1-carboxyvinyl)-3-phosphoshikimate = chorismate + phosphate</text>
        <dbReference type="Rhea" id="RHEA:21020"/>
        <dbReference type="ChEBI" id="CHEBI:29748"/>
        <dbReference type="ChEBI" id="CHEBI:43474"/>
        <dbReference type="ChEBI" id="CHEBI:57701"/>
        <dbReference type="EC" id="4.2.3.5"/>
    </reaction>
</comment>
<evidence type="ECO:0000313" key="12">
    <source>
        <dbReference type="EMBL" id="RNL21580.1"/>
    </source>
</evidence>
<keyword evidence="5 11" id="KW-0285">Flavoprotein</keyword>
<keyword evidence="13" id="KW-1185">Reference proteome</keyword>
<protein>
    <recommendedName>
        <fullName evidence="3 11">Chorismate synthase</fullName>
        <shortName evidence="11">CS</shortName>
        <ecNumber evidence="3 11">4.2.3.5</ecNumber>
    </recommendedName>
    <alternativeName>
        <fullName evidence="11">5-enolpyruvylshikimate-3-phosphate phospholyase</fullName>
    </alternativeName>
</protein>
<dbReference type="PANTHER" id="PTHR21085:SF0">
    <property type="entry name" value="CHORISMATE SYNTHASE"/>
    <property type="match status" value="1"/>
</dbReference>
<comment type="cofactor">
    <cofactor evidence="11">
        <name>FMNH2</name>
        <dbReference type="ChEBI" id="CHEBI:57618"/>
    </cofactor>
    <text evidence="11">Reduced FMN (FMNH(2)).</text>
</comment>
<keyword evidence="6 11" id="KW-0288">FMN</keyword>
<dbReference type="InterPro" id="IPR000453">
    <property type="entry name" value="Chorismate_synth"/>
</dbReference>
<name>A0A3N0AIC9_9ACTN</name>
<dbReference type="NCBIfam" id="TIGR00033">
    <property type="entry name" value="aroC"/>
    <property type="match status" value="1"/>
</dbReference>
<reference evidence="13" key="1">
    <citation type="submission" date="2018-05" db="EMBL/GenBank/DDBJ databases">
        <title>Genome Sequencing of selected type strains of the family Eggerthellaceae.</title>
        <authorList>
            <person name="Danylec N."/>
            <person name="Stoll D.A."/>
            <person name="Doetsch A."/>
            <person name="Huch M."/>
        </authorList>
    </citation>
    <scope>NUCLEOTIDE SEQUENCE [LARGE SCALE GENOMIC DNA]</scope>
    <source>
        <strain evidence="13">DSM 17537</strain>
    </source>
</reference>
<feature type="binding site" evidence="11">
    <location>
        <begin position="304"/>
        <end position="308"/>
    </location>
    <ligand>
        <name>FMN</name>
        <dbReference type="ChEBI" id="CHEBI:58210"/>
    </ligand>
</feature>
<dbReference type="NCBIfam" id="NF003793">
    <property type="entry name" value="PRK05382.1"/>
    <property type="match status" value="1"/>
</dbReference>
<keyword evidence="4 11" id="KW-0028">Amino-acid biosynthesis</keyword>
<dbReference type="GO" id="GO:0009423">
    <property type="term" value="P:chorismate biosynthetic process"/>
    <property type="evidence" value="ECO:0007669"/>
    <property type="project" value="UniProtKB-UniRule"/>
</dbReference>
<dbReference type="Proteomes" id="UP000267368">
    <property type="component" value="Unassembled WGS sequence"/>
</dbReference>
<comment type="similarity">
    <text evidence="2 11">Belongs to the chorismate synthase family.</text>
</comment>
<dbReference type="InterPro" id="IPR035904">
    <property type="entry name" value="Chorismate_synth_AroC_sf"/>
</dbReference>
<evidence type="ECO:0000256" key="5">
    <source>
        <dbReference type="ARBA" id="ARBA00022630"/>
    </source>
</evidence>
<accession>A0A3N0AIC9</accession>
<comment type="caution">
    <text evidence="12">The sequence shown here is derived from an EMBL/GenBank/DDBJ whole genome shotgun (WGS) entry which is preliminary data.</text>
</comment>
<feature type="binding site" evidence="11">
    <location>
        <position position="331"/>
    </location>
    <ligand>
        <name>FMN</name>
        <dbReference type="ChEBI" id="CHEBI:58210"/>
    </ligand>
</feature>